<keyword evidence="3 5" id="KW-1133">Transmembrane helix</keyword>
<gene>
    <name evidence="6" type="primary">ga22072</name>
    <name evidence="6" type="ORF">PR202_ga22072</name>
</gene>
<evidence type="ECO:0000313" key="7">
    <source>
        <dbReference type="Proteomes" id="UP001054889"/>
    </source>
</evidence>
<feature type="transmembrane region" description="Helical" evidence="5">
    <location>
        <begin position="213"/>
        <end position="231"/>
    </location>
</feature>
<organism evidence="6 7">
    <name type="scientific">Eleusine coracana subsp. coracana</name>
    <dbReference type="NCBI Taxonomy" id="191504"/>
    <lineage>
        <taxon>Eukaryota</taxon>
        <taxon>Viridiplantae</taxon>
        <taxon>Streptophyta</taxon>
        <taxon>Embryophyta</taxon>
        <taxon>Tracheophyta</taxon>
        <taxon>Spermatophyta</taxon>
        <taxon>Magnoliopsida</taxon>
        <taxon>Liliopsida</taxon>
        <taxon>Poales</taxon>
        <taxon>Poaceae</taxon>
        <taxon>PACMAD clade</taxon>
        <taxon>Chloridoideae</taxon>
        <taxon>Cynodonteae</taxon>
        <taxon>Eleusininae</taxon>
        <taxon>Eleusine</taxon>
    </lineage>
</organism>
<dbReference type="PANTHER" id="PTHR23291">
    <property type="entry name" value="BAX INHIBITOR-RELATED"/>
    <property type="match status" value="1"/>
</dbReference>
<dbReference type="PANTHER" id="PTHR23291:SF39">
    <property type="entry name" value="OS11G0581900 PROTEIN"/>
    <property type="match status" value="1"/>
</dbReference>
<proteinExistence type="inferred from homology"/>
<name>A0AAV5D2E9_ELECO</name>
<keyword evidence="4 5" id="KW-0472">Membrane</keyword>
<feature type="transmembrane region" description="Helical" evidence="5">
    <location>
        <begin position="152"/>
        <end position="175"/>
    </location>
</feature>
<comment type="subcellular location">
    <subcellularLocation>
        <location evidence="1">Membrane</location>
        <topology evidence="1">Multi-pass membrane protein</topology>
    </subcellularLocation>
</comment>
<dbReference type="Pfam" id="PF01027">
    <property type="entry name" value="Bax1-I"/>
    <property type="match status" value="1"/>
</dbReference>
<feature type="transmembrane region" description="Helical" evidence="5">
    <location>
        <begin position="62"/>
        <end position="85"/>
    </location>
</feature>
<protein>
    <submittedName>
        <fullName evidence="6">Uncharacterized protein</fullName>
    </submittedName>
</protein>
<evidence type="ECO:0000256" key="3">
    <source>
        <dbReference type="ARBA" id="ARBA00022989"/>
    </source>
</evidence>
<accession>A0AAV5D2E9</accession>
<sequence length="267" mass="29115">MSKPQPGDLEAGLGAADAAAKAAEKAKALAADGATAPAAPAKKKMVAEEEDPRLRWAFVRKVYCILALQFAATAGIAAAACYVRPVPRFFEHGRPVAVWSVFIAILVAPFLVMIPMLRFRERHPVNLVLLGIFTLCCSLSIAVSASTTVGVAVLQAAILTATAVIGLTLFTFWAIERGYDFDFMFPFLFTSLLTLLVYITIQIFIPLGRVGTTIYGLLATLVFSGYIVFDTHMLLKRHTYNEYIVAAIALYLDVINLFMSQIMLTIQ</sequence>
<dbReference type="EMBL" id="BQKI01000011">
    <property type="protein sequence ID" value="GJN04518.1"/>
    <property type="molecule type" value="Genomic_DNA"/>
</dbReference>
<feature type="transmembrane region" description="Helical" evidence="5">
    <location>
        <begin position="187"/>
        <end position="207"/>
    </location>
</feature>
<reference evidence="6" key="2">
    <citation type="submission" date="2021-12" db="EMBL/GenBank/DDBJ databases">
        <title>Resequencing data analysis of finger millet.</title>
        <authorList>
            <person name="Hatakeyama M."/>
            <person name="Aluri S."/>
            <person name="Balachadran M.T."/>
            <person name="Sivarajan S.R."/>
            <person name="Poveda L."/>
            <person name="Shimizu-Inatsugi R."/>
            <person name="Schlapbach R."/>
            <person name="Sreeman S.M."/>
            <person name="Shimizu K.K."/>
        </authorList>
    </citation>
    <scope>NUCLEOTIDE SEQUENCE</scope>
</reference>
<comment type="similarity">
    <text evidence="5">Belongs to the BI1 family.</text>
</comment>
<evidence type="ECO:0000313" key="6">
    <source>
        <dbReference type="EMBL" id="GJN04518.1"/>
    </source>
</evidence>
<evidence type="ECO:0000256" key="2">
    <source>
        <dbReference type="ARBA" id="ARBA00022692"/>
    </source>
</evidence>
<feature type="transmembrane region" description="Helical" evidence="5">
    <location>
        <begin position="127"/>
        <end position="146"/>
    </location>
</feature>
<reference evidence="6" key="1">
    <citation type="journal article" date="2018" name="DNA Res.">
        <title>Multiple hybrid de novo genome assembly of finger millet, an orphan allotetraploid crop.</title>
        <authorList>
            <person name="Hatakeyama M."/>
            <person name="Aluri S."/>
            <person name="Balachadran M.T."/>
            <person name="Sivarajan S.R."/>
            <person name="Patrignani A."/>
            <person name="Gruter S."/>
            <person name="Poveda L."/>
            <person name="Shimizu-Inatsugi R."/>
            <person name="Baeten J."/>
            <person name="Francoijs K.J."/>
            <person name="Nataraja K.N."/>
            <person name="Reddy Y.A.N."/>
            <person name="Phadnis S."/>
            <person name="Ravikumar R.L."/>
            <person name="Schlapbach R."/>
            <person name="Sreeman S.M."/>
            <person name="Shimizu K.K."/>
        </authorList>
    </citation>
    <scope>NUCLEOTIDE SEQUENCE</scope>
</reference>
<evidence type="ECO:0000256" key="5">
    <source>
        <dbReference type="RuleBase" id="RU004379"/>
    </source>
</evidence>
<evidence type="ECO:0000256" key="1">
    <source>
        <dbReference type="ARBA" id="ARBA00004141"/>
    </source>
</evidence>
<dbReference type="GO" id="GO:0016020">
    <property type="term" value="C:membrane"/>
    <property type="evidence" value="ECO:0007669"/>
    <property type="project" value="UniProtKB-SubCell"/>
</dbReference>
<dbReference type="AlphaFoldDB" id="A0AAV5D2E9"/>
<dbReference type="InterPro" id="IPR006214">
    <property type="entry name" value="Bax_inhibitor_1-related"/>
</dbReference>
<dbReference type="Proteomes" id="UP001054889">
    <property type="component" value="Unassembled WGS sequence"/>
</dbReference>
<evidence type="ECO:0000256" key="4">
    <source>
        <dbReference type="ARBA" id="ARBA00023136"/>
    </source>
</evidence>
<comment type="caution">
    <text evidence="6">The sequence shown here is derived from an EMBL/GenBank/DDBJ whole genome shotgun (WGS) entry which is preliminary data.</text>
</comment>
<feature type="transmembrane region" description="Helical" evidence="5">
    <location>
        <begin position="243"/>
        <end position="264"/>
    </location>
</feature>
<feature type="transmembrane region" description="Helical" evidence="5">
    <location>
        <begin position="97"/>
        <end position="115"/>
    </location>
</feature>
<keyword evidence="7" id="KW-1185">Reference proteome</keyword>
<keyword evidence="2 5" id="KW-0812">Transmembrane</keyword>